<sequence>MLKWSVELGEFDIEYEPRKAIKGQVLADFLSKFTPPETSTNLNHGWTLYIDGSANSERGGVDLVLKDPFGRIYEHALQLGFKAMNNEAEYEVLLFNLKVAAELGVEDIEIFTDSQLIPGQVNGEFKTREAVMIKYLAEA</sequence>
<evidence type="ECO:0000313" key="3">
    <source>
        <dbReference type="Proteomes" id="UP001222027"/>
    </source>
</evidence>
<evidence type="ECO:0000259" key="1">
    <source>
        <dbReference type="Pfam" id="PF13456"/>
    </source>
</evidence>
<reference evidence="2 3" key="1">
    <citation type="submission" date="2022-12" db="EMBL/GenBank/DDBJ databases">
        <title>Chromosome-scale assembly of the Ensete ventricosum genome.</title>
        <authorList>
            <person name="Dussert Y."/>
            <person name="Stocks J."/>
            <person name="Wendawek A."/>
            <person name="Woldeyes F."/>
            <person name="Nichols R.A."/>
            <person name="Borrell J.S."/>
        </authorList>
    </citation>
    <scope>NUCLEOTIDE SEQUENCE [LARGE SCALE GENOMIC DNA]</scope>
    <source>
        <strain evidence="3">cv. Maze</strain>
        <tissue evidence="2">Seeds</tissue>
    </source>
</reference>
<dbReference type="GO" id="GO:0004523">
    <property type="term" value="F:RNA-DNA hybrid ribonuclease activity"/>
    <property type="evidence" value="ECO:0007669"/>
    <property type="project" value="InterPro"/>
</dbReference>
<dbReference type="PANTHER" id="PTHR48475">
    <property type="entry name" value="RIBONUCLEASE H"/>
    <property type="match status" value="1"/>
</dbReference>
<gene>
    <name evidence="2" type="ORF">OPV22_028588</name>
</gene>
<protein>
    <recommendedName>
        <fullName evidence="1">RNase H type-1 domain-containing protein</fullName>
    </recommendedName>
</protein>
<name>A0AAV8P580_ENSVE</name>
<dbReference type="EMBL" id="JAQQAF010000008">
    <property type="protein sequence ID" value="KAJ8466036.1"/>
    <property type="molecule type" value="Genomic_DNA"/>
</dbReference>
<evidence type="ECO:0000313" key="2">
    <source>
        <dbReference type="EMBL" id="KAJ8466036.1"/>
    </source>
</evidence>
<accession>A0AAV8P580</accession>
<dbReference type="InterPro" id="IPR036397">
    <property type="entry name" value="RNaseH_sf"/>
</dbReference>
<dbReference type="GO" id="GO:0003676">
    <property type="term" value="F:nucleic acid binding"/>
    <property type="evidence" value="ECO:0007669"/>
    <property type="project" value="InterPro"/>
</dbReference>
<dbReference type="Proteomes" id="UP001222027">
    <property type="component" value="Unassembled WGS sequence"/>
</dbReference>
<dbReference type="Pfam" id="PF13456">
    <property type="entry name" value="RVT_3"/>
    <property type="match status" value="1"/>
</dbReference>
<dbReference type="AlphaFoldDB" id="A0AAV8P580"/>
<comment type="caution">
    <text evidence="2">The sequence shown here is derived from an EMBL/GenBank/DDBJ whole genome shotgun (WGS) entry which is preliminary data.</text>
</comment>
<dbReference type="CDD" id="cd09279">
    <property type="entry name" value="RNase_HI_like"/>
    <property type="match status" value="1"/>
</dbReference>
<dbReference type="InterPro" id="IPR012337">
    <property type="entry name" value="RNaseH-like_sf"/>
</dbReference>
<dbReference type="SUPFAM" id="SSF53098">
    <property type="entry name" value="Ribonuclease H-like"/>
    <property type="match status" value="1"/>
</dbReference>
<keyword evidence="3" id="KW-1185">Reference proteome</keyword>
<dbReference type="InterPro" id="IPR002156">
    <property type="entry name" value="RNaseH_domain"/>
</dbReference>
<dbReference type="Gene3D" id="3.30.420.10">
    <property type="entry name" value="Ribonuclease H-like superfamily/Ribonuclease H"/>
    <property type="match status" value="1"/>
</dbReference>
<dbReference type="PANTHER" id="PTHR48475:SF2">
    <property type="entry name" value="RIBONUCLEASE H"/>
    <property type="match status" value="1"/>
</dbReference>
<feature type="domain" description="RNase H type-1" evidence="1">
    <location>
        <begin position="51"/>
        <end position="129"/>
    </location>
</feature>
<organism evidence="2 3">
    <name type="scientific">Ensete ventricosum</name>
    <name type="common">Abyssinian banana</name>
    <name type="synonym">Musa ensete</name>
    <dbReference type="NCBI Taxonomy" id="4639"/>
    <lineage>
        <taxon>Eukaryota</taxon>
        <taxon>Viridiplantae</taxon>
        <taxon>Streptophyta</taxon>
        <taxon>Embryophyta</taxon>
        <taxon>Tracheophyta</taxon>
        <taxon>Spermatophyta</taxon>
        <taxon>Magnoliopsida</taxon>
        <taxon>Liliopsida</taxon>
        <taxon>Zingiberales</taxon>
        <taxon>Musaceae</taxon>
        <taxon>Ensete</taxon>
    </lineage>
</organism>
<proteinExistence type="predicted"/>